<evidence type="ECO:0000256" key="1">
    <source>
        <dbReference type="ARBA" id="ARBA00022884"/>
    </source>
</evidence>
<sequence length="1003" mass="108325">MSNSTTFSYAQAAKRHTPLESTSASTSAPGSITSQSKDDAVSTSTTSATVLTAQSTTSELSESVKSLSTDPEVTMPKQDSETTSVGESVSSATPTPALSVNASRDSDTAASESQAVNGDKHTRASSQAHRSTDGNDSRKGRKGKKGRAPEKDAENDQAQEKEEPKEPVKVILSEAPIPTVNFWEQRAASLKGKPTSSSSPVTGPVVESLVTPSASQENKVFDAKKKEDTESQNSTRPQRRSGDGPRPANDQLARRNGSRGSRLYEKDSNQTKENLPPVADASFWPTPDTAAVEDEKRKTQGKTERPEKEVLEEPTPAKPGKKKEWVAVPFVPSVTFNTQIQQRPSRPRGGGRVGRDTGRTGHSATPSTAGEKSPTAAGSAAAKSAGDRDSSVAPSRANSLPAQSTKRPSVDTSVAQSQRKPSAPTTGDRATGFHADASASGAKDKRHSYSQGLDHHGSQRHDQSFSKEGGFKDPSQTTRPGRGGRGGYRSDRSAQHNGNQAHMQQAYAPNGQRYQGSVSPPVNQNVFAPPFVPKGAGRDPRQRHSLPALNGHFPRVASNGAGKLHPIQTTTVDYSYPVHPYSAYPYAPYYNPQLVHVLVIQAEYYLSVENLCKDMFLRKQMDSQGFVPFDLIAGFKRMMELTEDVNMIRFACEESEKLDYVTGDDTIERLRLRDGWQSFVLPLAERDPHARVPGPNTFWYRSKHSRLPYQAPMVAPGYPTTSPTMYPSNFPPHEMDHMYHAYPNGADFQPTMNGGEVNGGAYQGDTPLSAAVPEFAPSVTNGGPLRLEDATTFTDKEVSNLVMVFENGHGQGEPVASSVDGPAETSSTEPAGMNGIPNGTEDAGSHEGSSVTDGALSSPPASSLGRVMSKSDGTQALVSDTNLEGKYPAIRARVLELRLQASPGEIPKGMKRLYDFWSHFLLEQFNPGMYEDFRNLALEDASSSTPSTYGLTKLLKYYEEVIANGKGRIWGSKHVYPEVFDSHFEDARARASMSSATNGDLHQ</sequence>
<dbReference type="PANTHER" id="PTHR22792">
    <property type="entry name" value="LUPUS LA PROTEIN-RELATED"/>
    <property type="match status" value="1"/>
</dbReference>
<dbReference type="SMART" id="SM00715">
    <property type="entry name" value="LA"/>
    <property type="match status" value="1"/>
</dbReference>
<feature type="compositionally biased region" description="Low complexity" evidence="3">
    <location>
        <begin position="191"/>
        <end position="206"/>
    </location>
</feature>
<evidence type="ECO:0000256" key="3">
    <source>
        <dbReference type="SAM" id="MobiDB-lite"/>
    </source>
</evidence>
<evidence type="ECO:0000259" key="4">
    <source>
        <dbReference type="PROSITE" id="PS50961"/>
    </source>
</evidence>
<name>A0AA38VLH8_9PEZI</name>
<dbReference type="InterPro" id="IPR045180">
    <property type="entry name" value="La_dom_prot"/>
</dbReference>
<evidence type="ECO:0000256" key="2">
    <source>
        <dbReference type="PROSITE-ProRule" id="PRU00332"/>
    </source>
</evidence>
<feature type="compositionally biased region" description="Basic and acidic residues" evidence="3">
    <location>
        <begin position="147"/>
        <end position="168"/>
    </location>
</feature>
<dbReference type="GO" id="GO:0045727">
    <property type="term" value="P:positive regulation of translation"/>
    <property type="evidence" value="ECO:0007669"/>
    <property type="project" value="TreeGrafter"/>
</dbReference>
<dbReference type="SUPFAM" id="SSF46785">
    <property type="entry name" value="Winged helix' DNA-binding domain"/>
    <property type="match status" value="1"/>
</dbReference>
<dbReference type="GO" id="GO:0000339">
    <property type="term" value="F:RNA cap binding"/>
    <property type="evidence" value="ECO:0007669"/>
    <property type="project" value="InterPro"/>
</dbReference>
<keyword evidence="1 2" id="KW-0694">RNA-binding</keyword>
<feature type="compositionally biased region" description="Low complexity" evidence="3">
    <location>
        <begin position="41"/>
        <end position="58"/>
    </location>
</feature>
<evidence type="ECO:0000313" key="5">
    <source>
        <dbReference type="EMBL" id="KAJ9157736.1"/>
    </source>
</evidence>
<dbReference type="Pfam" id="PF05383">
    <property type="entry name" value="La"/>
    <property type="match status" value="1"/>
</dbReference>
<dbReference type="GO" id="GO:0048255">
    <property type="term" value="P:mRNA stabilization"/>
    <property type="evidence" value="ECO:0007669"/>
    <property type="project" value="InterPro"/>
</dbReference>
<feature type="region of interest" description="Disordered" evidence="3">
    <location>
        <begin position="808"/>
        <end position="873"/>
    </location>
</feature>
<evidence type="ECO:0000313" key="6">
    <source>
        <dbReference type="Proteomes" id="UP001174694"/>
    </source>
</evidence>
<dbReference type="Gene3D" id="1.10.10.10">
    <property type="entry name" value="Winged helix-like DNA-binding domain superfamily/Winged helix DNA-binding domain"/>
    <property type="match status" value="1"/>
</dbReference>
<dbReference type="Pfam" id="PF21071">
    <property type="entry name" value="LARP1_HEAT"/>
    <property type="match status" value="1"/>
</dbReference>
<dbReference type="EMBL" id="JANBVO010000001">
    <property type="protein sequence ID" value="KAJ9157736.1"/>
    <property type="molecule type" value="Genomic_DNA"/>
</dbReference>
<reference evidence="5" key="1">
    <citation type="submission" date="2022-07" db="EMBL/GenBank/DDBJ databases">
        <title>Fungi with potential for degradation of polypropylene.</title>
        <authorList>
            <person name="Gostincar C."/>
        </authorList>
    </citation>
    <scope>NUCLEOTIDE SEQUENCE</scope>
    <source>
        <strain evidence="5">EXF-13308</strain>
    </source>
</reference>
<dbReference type="GO" id="GO:0010494">
    <property type="term" value="C:cytoplasmic stress granule"/>
    <property type="evidence" value="ECO:0007669"/>
    <property type="project" value="TreeGrafter"/>
</dbReference>
<feature type="compositionally biased region" description="Polar residues" evidence="3">
    <location>
        <begin position="392"/>
        <end position="425"/>
    </location>
</feature>
<feature type="compositionally biased region" description="Polar residues" evidence="3">
    <location>
        <begin position="92"/>
        <end position="116"/>
    </location>
</feature>
<feature type="compositionally biased region" description="Polar residues" evidence="3">
    <location>
        <begin position="59"/>
        <end position="71"/>
    </location>
</feature>
<organism evidence="5 6">
    <name type="scientific">Pleurostoma richardsiae</name>
    <dbReference type="NCBI Taxonomy" id="41990"/>
    <lineage>
        <taxon>Eukaryota</taxon>
        <taxon>Fungi</taxon>
        <taxon>Dikarya</taxon>
        <taxon>Ascomycota</taxon>
        <taxon>Pezizomycotina</taxon>
        <taxon>Sordariomycetes</taxon>
        <taxon>Sordariomycetidae</taxon>
        <taxon>Calosphaeriales</taxon>
        <taxon>Pleurostomataceae</taxon>
        <taxon>Pleurostoma</taxon>
    </lineage>
</organism>
<feature type="compositionally biased region" description="Low complexity" evidence="3">
    <location>
        <begin position="81"/>
        <end position="91"/>
    </location>
</feature>
<dbReference type="AlphaFoldDB" id="A0AA38VLH8"/>
<proteinExistence type="predicted"/>
<protein>
    <submittedName>
        <fullName evidence="5">La-related protein 1A</fullName>
    </submittedName>
</protein>
<dbReference type="InterPro" id="IPR006630">
    <property type="entry name" value="La_HTH"/>
</dbReference>
<dbReference type="InterPro" id="IPR036388">
    <property type="entry name" value="WH-like_DNA-bd_sf"/>
</dbReference>
<feature type="region of interest" description="Disordered" evidence="3">
    <location>
        <begin position="1"/>
        <end position="545"/>
    </location>
</feature>
<keyword evidence="6" id="KW-1185">Reference proteome</keyword>
<dbReference type="CDD" id="cd07323">
    <property type="entry name" value="LAM"/>
    <property type="match status" value="1"/>
</dbReference>
<feature type="domain" description="HTH La-type RNA-binding" evidence="4">
    <location>
        <begin position="588"/>
        <end position="677"/>
    </location>
</feature>
<feature type="compositionally biased region" description="Basic and acidic residues" evidence="3">
    <location>
        <begin position="293"/>
        <end position="311"/>
    </location>
</feature>
<dbReference type="PROSITE" id="PS50961">
    <property type="entry name" value="HTH_LA"/>
    <property type="match status" value="1"/>
</dbReference>
<dbReference type="InterPro" id="IPR006607">
    <property type="entry name" value="DM15"/>
</dbReference>
<accession>A0AA38VLH8</accession>
<dbReference type="PANTHER" id="PTHR22792:SF132">
    <property type="entry name" value="LA-RELATED PROTEIN 1"/>
    <property type="match status" value="1"/>
</dbReference>
<feature type="compositionally biased region" description="Polar residues" evidence="3">
    <location>
        <begin position="19"/>
        <end position="35"/>
    </location>
</feature>
<feature type="compositionally biased region" description="Basic and acidic residues" evidence="3">
    <location>
        <begin position="219"/>
        <end position="229"/>
    </location>
</feature>
<comment type="caution">
    <text evidence="5">The sequence shown here is derived from an EMBL/GenBank/DDBJ whole genome shotgun (WGS) entry which is preliminary data.</text>
</comment>
<feature type="compositionally biased region" description="Basic and acidic residues" evidence="3">
    <location>
        <begin position="453"/>
        <end position="471"/>
    </location>
</feature>
<dbReference type="GO" id="GO:0005829">
    <property type="term" value="C:cytosol"/>
    <property type="evidence" value="ECO:0007669"/>
    <property type="project" value="TreeGrafter"/>
</dbReference>
<dbReference type="InterPro" id="IPR036390">
    <property type="entry name" value="WH_DNA-bd_sf"/>
</dbReference>
<gene>
    <name evidence="5" type="ORF">NKR23_g694</name>
</gene>
<feature type="compositionally biased region" description="Polar residues" evidence="3">
    <location>
        <begin position="512"/>
        <end position="526"/>
    </location>
</feature>
<dbReference type="Proteomes" id="UP001174694">
    <property type="component" value="Unassembled WGS sequence"/>
</dbReference>